<dbReference type="Gene3D" id="1.10.287.130">
    <property type="match status" value="1"/>
</dbReference>
<evidence type="ECO:0000256" key="8">
    <source>
        <dbReference type="ARBA" id="ARBA00022840"/>
    </source>
</evidence>
<dbReference type="InterPro" id="IPR004358">
    <property type="entry name" value="Sig_transdc_His_kin-like_C"/>
</dbReference>
<evidence type="ECO:0000256" key="10">
    <source>
        <dbReference type="SAM" id="Phobius"/>
    </source>
</evidence>
<feature type="domain" description="Histidine kinase" evidence="11">
    <location>
        <begin position="348"/>
        <end position="567"/>
    </location>
</feature>
<dbReference type="PROSITE" id="PS50109">
    <property type="entry name" value="HIS_KIN"/>
    <property type="match status" value="1"/>
</dbReference>
<evidence type="ECO:0000256" key="6">
    <source>
        <dbReference type="ARBA" id="ARBA00022741"/>
    </source>
</evidence>
<keyword evidence="10" id="KW-0812">Transmembrane</keyword>
<dbReference type="GO" id="GO:0016036">
    <property type="term" value="P:cellular response to phosphate starvation"/>
    <property type="evidence" value="ECO:0007669"/>
    <property type="project" value="TreeGrafter"/>
</dbReference>
<evidence type="ECO:0000256" key="1">
    <source>
        <dbReference type="ARBA" id="ARBA00000085"/>
    </source>
</evidence>
<sequence length="575" mass="65325">MGLHKHFILQFFLQLILVSAVLGVFSVFLFMLIGFGVMKDEVALHLNEADALFVEDNVKREESTVIFDDEIKQLADNQNGWLMAVNMDGEVRGSHQVPELKRSYSKSELASMVAHNGTNTFWEINEGDDTYIVLYGKRQTASNLLSTIEDEWDQGELSLSKENEEQLKLSGGWVQVIGAEGNEIDTAGEMQRSASYSLEQLLSMAKNDPYTAISYNEEAGQTLMVGLPSPPKGESEEMFIKRMGIGFLVFGFSLLVIVFIGAFWYASKFALPLIMIMKWIQNLGSGNFTQPKDRHQRSLLVNKKGTLKRKYRLYKELILTLSYLTSTLKENEHQRKRMTQTREEWISGLSHDLKTPLSSITGYAQMLQSDQYSWNENEVREFAGTITEKSAYMMNLLEDLTLSYRIKNQALSIAKEKIDLNEFVRRTVIHYINDPKHYDIHFTFEPQNDKANVFIDPKWFRRIMDNIISNAISYNPKGTTITISVSLIDKHLAVIVFEDDGVGMDHRTLDQLFERYYRGTNTSNSGNGSGLGMAITKQLVNLHNGTINVKSEPGKGTTVRIILPVGKEPREVIET</sequence>
<dbReference type="GO" id="GO:0005886">
    <property type="term" value="C:plasma membrane"/>
    <property type="evidence" value="ECO:0007669"/>
    <property type="project" value="UniProtKB-SubCell"/>
</dbReference>
<feature type="transmembrane region" description="Helical" evidence="10">
    <location>
        <begin position="12"/>
        <end position="37"/>
    </location>
</feature>
<dbReference type="SUPFAM" id="SSF55874">
    <property type="entry name" value="ATPase domain of HSP90 chaperone/DNA topoisomerase II/histidine kinase"/>
    <property type="match status" value="1"/>
</dbReference>
<evidence type="ECO:0000256" key="7">
    <source>
        <dbReference type="ARBA" id="ARBA00022777"/>
    </source>
</evidence>
<reference evidence="12 13" key="1">
    <citation type="submission" date="2015-01" db="EMBL/GenBank/DDBJ databases">
        <title>Jeotgalibacillus campisalis genome sequencing.</title>
        <authorList>
            <person name="Goh K.M."/>
            <person name="Chan K.-G."/>
            <person name="Yaakop A.S."/>
            <person name="Ee R."/>
            <person name="Gan H.M."/>
            <person name="Chan C.S."/>
        </authorList>
    </citation>
    <scope>NUCLEOTIDE SEQUENCE [LARGE SCALE GENOMIC DNA]</scope>
    <source>
        <strain evidence="12 13">SF-57</strain>
    </source>
</reference>
<evidence type="ECO:0000256" key="2">
    <source>
        <dbReference type="ARBA" id="ARBA00004651"/>
    </source>
</evidence>
<dbReference type="InterPro" id="IPR036097">
    <property type="entry name" value="HisK_dim/P_sf"/>
</dbReference>
<keyword evidence="5 12" id="KW-0808">Transferase</keyword>
<feature type="transmembrane region" description="Helical" evidence="10">
    <location>
        <begin position="245"/>
        <end position="266"/>
    </location>
</feature>
<dbReference type="Pfam" id="PF00512">
    <property type="entry name" value="HisKA"/>
    <property type="match status" value="1"/>
</dbReference>
<dbReference type="SMART" id="SM00387">
    <property type="entry name" value="HATPase_c"/>
    <property type="match status" value="1"/>
</dbReference>
<evidence type="ECO:0000313" key="12">
    <source>
        <dbReference type="EMBL" id="KIL51066.1"/>
    </source>
</evidence>
<dbReference type="InterPro" id="IPR003661">
    <property type="entry name" value="HisK_dim/P_dom"/>
</dbReference>
<comment type="subcellular location">
    <subcellularLocation>
        <location evidence="2">Cell membrane</location>
        <topology evidence="2">Multi-pass membrane protein</topology>
    </subcellularLocation>
</comment>
<dbReference type="EC" id="2.7.13.3" evidence="3"/>
<dbReference type="Proteomes" id="UP000031972">
    <property type="component" value="Unassembled WGS sequence"/>
</dbReference>
<evidence type="ECO:0000313" key="13">
    <source>
        <dbReference type="Proteomes" id="UP000031972"/>
    </source>
</evidence>
<proteinExistence type="predicted"/>
<dbReference type="GO" id="GO:0005524">
    <property type="term" value="F:ATP binding"/>
    <property type="evidence" value="ECO:0007669"/>
    <property type="project" value="UniProtKB-KW"/>
</dbReference>
<name>A0A0C2W369_9BACL</name>
<dbReference type="InterPro" id="IPR050351">
    <property type="entry name" value="BphY/WalK/GraS-like"/>
</dbReference>
<dbReference type="EMBL" id="JXRR01000008">
    <property type="protein sequence ID" value="KIL51066.1"/>
    <property type="molecule type" value="Genomic_DNA"/>
</dbReference>
<keyword evidence="4" id="KW-0597">Phosphoprotein</keyword>
<organism evidence="12 13">
    <name type="scientific">Jeotgalibacillus campisalis</name>
    <dbReference type="NCBI Taxonomy" id="220754"/>
    <lineage>
        <taxon>Bacteria</taxon>
        <taxon>Bacillati</taxon>
        <taxon>Bacillota</taxon>
        <taxon>Bacilli</taxon>
        <taxon>Bacillales</taxon>
        <taxon>Caryophanaceae</taxon>
        <taxon>Jeotgalibacillus</taxon>
    </lineage>
</organism>
<dbReference type="GO" id="GO:0000155">
    <property type="term" value="F:phosphorelay sensor kinase activity"/>
    <property type="evidence" value="ECO:0007669"/>
    <property type="project" value="InterPro"/>
</dbReference>
<evidence type="ECO:0000256" key="5">
    <source>
        <dbReference type="ARBA" id="ARBA00022679"/>
    </source>
</evidence>
<evidence type="ECO:0000256" key="4">
    <source>
        <dbReference type="ARBA" id="ARBA00022553"/>
    </source>
</evidence>
<evidence type="ECO:0000259" key="11">
    <source>
        <dbReference type="PROSITE" id="PS50109"/>
    </source>
</evidence>
<protein>
    <recommendedName>
        <fullName evidence="3">histidine kinase</fullName>
        <ecNumber evidence="3">2.7.13.3</ecNumber>
    </recommendedName>
</protein>
<keyword evidence="6" id="KW-0547">Nucleotide-binding</keyword>
<evidence type="ECO:0000256" key="3">
    <source>
        <dbReference type="ARBA" id="ARBA00012438"/>
    </source>
</evidence>
<accession>A0A0C2W369</accession>
<dbReference type="AlphaFoldDB" id="A0A0C2W369"/>
<gene>
    <name evidence="12" type="ORF">KR50_09470</name>
</gene>
<keyword evidence="9" id="KW-0902">Two-component regulatory system</keyword>
<keyword evidence="7 12" id="KW-0418">Kinase</keyword>
<keyword evidence="10" id="KW-1133">Transmembrane helix</keyword>
<dbReference type="SMART" id="SM00388">
    <property type="entry name" value="HisKA"/>
    <property type="match status" value="1"/>
</dbReference>
<dbReference type="PANTHER" id="PTHR45453:SF1">
    <property type="entry name" value="PHOSPHATE REGULON SENSOR PROTEIN PHOR"/>
    <property type="match status" value="1"/>
</dbReference>
<dbReference type="FunFam" id="3.30.565.10:FF:000006">
    <property type="entry name" value="Sensor histidine kinase WalK"/>
    <property type="match status" value="1"/>
</dbReference>
<dbReference type="InterPro" id="IPR003594">
    <property type="entry name" value="HATPase_dom"/>
</dbReference>
<dbReference type="GO" id="GO:0004721">
    <property type="term" value="F:phosphoprotein phosphatase activity"/>
    <property type="evidence" value="ECO:0007669"/>
    <property type="project" value="TreeGrafter"/>
</dbReference>
<dbReference type="CDD" id="cd00075">
    <property type="entry name" value="HATPase"/>
    <property type="match status" value="1"/>
</dbReference>
<evidence type="ECO:0000256" key="9">
    <source>
        <dbReference type="ARBA" id="ARBA00023012"/>
    </source>
</evidence>
<comment type="caution">
    <text evidence="12">The sequence shown here is derived from an EMBL/GenBank/DDBJ whole genome shotgun (WGS) entry which is preliminary data.</text>
</comment>
<keyword evidence="10" id="KW-0472">Membrane</keyword>
<dbReference type="CDD" id="cd00082">
    <property type="entry name" value="HisKA"/>
    <property type="match status" value="1"/>
</dbReference>
<dbReference type="PANTHER" id="PTHR45453">
    <property type="entry name" value="PHOSPHATE REGULON SENSOR PROTEIN PHOR"/>
    <property type="match status" value="1"/>
</dbReference>
<dbReference type="PATRIC" id="fig|220754.4.peg.965"/>
<dbReference type="Gene3D" id="3.30.565.10">
    <property type="entry name" value="Histidine kinase-like ATPase, C-terminal domain"/>
    <property type="match status" value="1"/>
</dbReference>
<dbReference type="PRINTS" id="PR00344">
    <property type="entry name" value="BCTRLSENSOR"/>
</dbReference>
<dbReference type="InterPro" id="IPR036890">
    <property type="entry name" value="HATPase_C_sf"/>
</dbReference>
<keyword evidence="8" id="KW-0067">ATP-binding</keyword>
<dbReference type="OrthoDB" id="368131at2"/>
<comment type="catalytic activity">
    <reaction evidence="1">
        <text>ATP + protein L-histidine = ADP + protein N-phospho-L-histidine.</text>
        <dbReference type="EC" id="2.7.13.3"/>
    </reaction>
</comment>
<dbReference type="Pfam" id="PF02518">
    <property type="entry name" value="HATPase_c"/>
    <property type="match status" value="1"/>
</dbReference>
<dbReference type="SUPFAM" id="SSF47384">
    <property type="entry name" value="Homodimeric domain of signal transducing histidine kinase"/>
    <property type="match status" value="1"/>
</dbReference>
<dbReference type="InterPro" id="IPR005467">
    <property type="entry name" value="His_kinase_dom"/>
</dbReference>
<keyword evidence="13" id="KW-1185">Reference proteome</keyword>
<dbReference type="RefSeq" id="WP_041055426.1">
    <property type="nucleotide sequence ID" value="NZ_JXRR01000008.1"/>
</dbReference>